<dbReference type="GO" id="GO:0005524">
    <property type="term" value="F:ATP binding"/>
    <property type="evidence" value="ECO:0007669"/>
    <property type="project" value="UniProtKB-UniRule"/>
</dbReference>
<feature type="domain" description="Protein kinase" evidence="11">
    <location>
        <begin position="11"/>
        <end position="268"/>
    </location>
</feature>
<evidence type="ECO:0000313" key="14">
    <source>
        <dbReference type="Proteomes" id="UP000327148"/>
    </source>
</evidence>
<evidence type="ECO:0000256" key="1">
    <source>
        <dbReference type="ARBA" id="ARBA00012513"/>
    </source>
</evidence>
<dbReference type="PANTHER" id="PTHR43289">
    <property type="entry name" value="MITOGEN-ACTIVATED PROTEIN KINASE KINASE KINASE 20-RELATED"/>
    <property type="match status" value="1"/>
</dbReference>
<evidence type="ECO:0000256" key="3">
    <source>
        <dbReference type="ARBA" id="ARBA00022679"/>
    </source>
</evidence>
<feature type="region of interest" description="Disordered" evidence="10">
    <location>
        <begin position="407"/>
        <end position="436"/>
    </location>
</feature>
<keyword evidence="4 9" id="KW-0547">Nucleotide-binding</keyword>
<dbReference type="FunFam" id="1.10.510.10:FF:000021">
    <property type="entry name" value="Serine/threonine protein kinase"/>
    <property type="match status" value="1"/>
</dbReference>
<dbReference type="InterPro" id="IPR011009">
    <property type="entry name" value="Kinase-like_dom_sf"/>
</dbReference>
<keyword evidence="2" id="KW-0723">Serine/threonine-protein kinase</keyword>
<dbReference type="PROSITE" id="PS00108">
    <property type="entry name" value="PROTEIN_KINASE_ST"/>
    <property type="match status" value="1"/>
</dbReference>
<dbReference type="FunFam" id="3.30.200.20:FF:000035">
    <property type="entry name" value="Serine/threonine protein kinase Stk1"/>
    <property type="match status" value="1"/>
</dbReference>
<evidence type="ECO:0000256" key="4">
    <source>
        <dbReference type="ARBA" id="ARBA00022741"/>
    </source>
</evidence>
<dbReference type="SMART" id="SM00220">
    <property type="entry name" value="S_TKc"/>
    <property type="match status" value="1"/>
</dbReference>
<dbReference type="InterPro" id="IPR017441">
    <property type="entry name" value="Protein_kinase_ATP_BS"/>
</dbReference>
<dbReference type="InterPro" id="IPR008271">
    <property type="entry name" value="Ser/Thr_kinase_AS"/>
</dbReference>
<evidence type="ECO:0000259" key="12">
    <source>
        <dbReference type="PROSITE" id="PS51178"/>
    </source>
</evidence>
<evidence type="ECO:0000259" key="11">
    <source>
        <dbReference type="PROSITE" id="PS50011"/>
    </source>
</evidence>
<dbReference type="InterPro" id="IPR005543">
    <property type="entry name" value="PASTA_dom"/>
</dbReference>
<dbReference type="Gene3D" id="3.30.10.20">
    <property type="match status" value="3"/>
</dbReference>
<evidence type="ECO:0000313" key="13">
    <source>
        <dbReference type="EMBL" id="KAA9300796.1"/>
    </source>
</evidence>
<organism evidence="13 14">
    <name type="scientific">Aerococcus sanguinicola</name>
    <dbReference type="NCBI Taxonomy" id="119206"/>
    <lineage>
        <taxon>Bacteria</taxon>
        <taxon>Bacillati</taxon>
        <taxon>Bacillota</taxon>
        <taxon>Bacilli</taxon>
        <taxon>Lactobacillales</taxon>
        <taxon>Aerococcaceae</taxon>
        <taxon>Aerococcus</taxon>
    </lineage>
</organism>
<keyword evidence="5 13" id="KW-0418">Kinase</keyword>
<dbReference type="STRING" id="119206.AWM72_01835"/>
<evidence type="ECO:0000256" key="10">
    <source>
        <dbReference type="SAM" id="MobiDB-lite"/>
    </source>
</evidence>
<evidence type="ECO:0000256" key="2">
    <source>
        <dbReference type="ARBA" id="ARBA00022527"/>
    </source>
</evidence>
<dbReference type="PROSITE" id="PS51178">
    <property type="entry name" value="PASTA"/>
    <property type="match status" value="3"/>
</dbReference>
<evidence type="ECO:0000256" key="6">
    <source>
        <dbReference type="ARBA" id="ARBA00022840"/>
    </source>
</evidence>
<dbReference type="NCBIfam" id="NF033483">
    <property type="entry name" value="PknB_PASTA_kin"/>
    <property type="match status" value="1"/>
</dbReference>
<feature type="compositionally biased region" description="Acidic residues" evidence="10">
    <location>
        <begin position="410"/>
        <end position="419"/>
    </location>
</feature>
<dbReference type="CDD" id="cd14014">
    <property type="entry name" value="STKc_PknB_like"/>
    <property type="match status" value="1"/>
</dbReference>
<dbReference type="PANTHER" id="PTHR43289:SF34">
    <property type="entry name" value="SERINE_THREONINE-PROTEIN KINASE YBDM-RELATED"/>
    <property type="match status" value="1"/>
</dbReference>
<sequence length="735" mass="81740">MRIGQLIDERYELLSHIGSGGMANVYLAFDHILERQVAIKFLRLDLDDETDSIRRFRREAMSITELDHPNIVDVYDIGDKERENYIVMEYVDGKDLKTYIRDNHPLSPQTYQAIMLQILDGVQCAHDHGIVHRDLKPQNIMVKADGTVKIMDFGIAIISTETSITQTSTIIGSVHYLSPEQARGSLATAQSDIYSLGIVSFEMLTGHVPFDGESAVSIALKHFQEDLPALDAERSHIPNSIQNIIYKATAKEPKDRYQTCRDMAQDLATALDAENLEVPLVNSPGLADETIILAKPDLEADQSADQLDQTLVLARPESATTAAQTEASMEEEATPIPVGDRPHRDQNQGVWAKFQDLPRWLLAAGLVVLLLLSVTVYSAMTRVKVPDVAKMSPDQAVQLIQEAGLQLGQQEEESSEEIQDGQVTRTDPEASSRVKEGSAVDLYVSTGPKKVTLKDYRDQPFDEAKRELEEEGFKVKKEEVYDNQIKAGHVVSQKPGSGQEVQVKDTTVTLKVSKGKETFELQDLSGKTQSEVQAYADSIGLQLTTSSEYSNQVTAGRVIRQSPGSGTKVQAGDSLSVVLSLGPEKPATVQFSHTITIPYSDPGESEEEEEEESRSSSSNASRHSRQERRNETTLGRRSLTEPTAVFKSWRSWPIWTQVQASEWLTDRPLLSRGENQIEIYIDDYNHSYASPVDSFTITRDTSYTLDFETVEGDVASFKVVRDGKTIIENRVKASD</sequence>
<comment type="catalytic activity">
    <reaction evidence="7">
        <text>L-threonyl-[protein] + ATP = O-phospho-L-threonyl-[protein] + ADP + H(+)</text>
        <dbReference type="Rhea" id="RHEA:46608"/>
        <dbReference type="Rhea" id="RHEA-COMP:11060"/>
        <dbReference type="Rhea" id="RHEA-COMP:11605"/>
        <dbReference type="ChEBI" id="CHEBI:15378"/>
        <dbReference type="ChEBI" id="CHEBI:30013"/>
        <dbReference type="ChEBI" id="CHEBI:30616"/>
        <dbReference type="ChEBI" id="CHEBI:61977"/>
        <dbReference type="ChEBI" id="CHEBI:456216"/>
        <dbReference type="EC" id="2.7.11.1"/>
    </reaction>
</comment>
<evidence type="ECO:0000256" key="7">
    <source>
        <dbReference type="ARBA" id="ARBA00047899"/>
    </source>
</evidence>
<dbReference type="EMBL" id="VYWO01000003">
    <property type="protein sequence ID" value="KAA9300796.1"/>
    <property type="molecule type" value="Genomic_DNA"/>
</dbReference>
<keyword evidence="6 9" id="KW-0067">ATP-binding</keyword>
<feature type="region of interest" description="Disordered" evidence="10">
    <location>
        <begin position="318"/>
        <end position="343"/>
    </location>
</feature>
<dbReference type="Gene3D" id="3.30.200.20">
    <property type="entry name" value="Phosphorylase Kinase, domain 1"/>
    <property type="match status" value="1"/>
</dbReference>
<dbReference type="RefSeq" id="WP_070431500.1">
    <property type="nucleotide sequence ID" value="NZ_VYWO01000003.1"/>
</dbReference>
<keyword evidence="3" id="KW-0808">Transferase</keyword>
<feature type="binding site" evidence="9">
    <location>
        <position position="40"/>
    </location>
    <ligand>
        <name>ATP</name>
        <dbReference type="ChEBI" id="CHEBI:30616"/>
    </ligand>
</feature>
<dbReference type="Pfam" id="PF00069">
    <property type="entry name" value="Pkinase"/>
    <property type="match status" value="1"/>
</dbReference>
<feature type="compositionally biased region" description="Low complexity" evidence="10">
    <location>
        <begin position="318"/>
        <end position="327"/>
    </location>
</feature>
<evidence type="ECO:0000256" key="8">
    <source>
        <dbReference type="ARBA" id="ARBA00048679"/>
    </source>
</evidence>
<evidence type="ECO:0000256" key="5">
    <source>
        <dbReference type="ARBA" id="ARBA00022777"/>
    </source>
</evidence>
<feature type="domain" description="PASTA" evidence="12">
    <location>
        <begin position="515"/>
        <end position="581"/>
    </location>
</feature>
<gene>
    <name evidence="13" type="primary">pknB</name>
    <name evidence="13" type="ORF">F6I03_05680</name>
</gene>
<accession>A0A5N1GKG4</accession>
<proteinExistence type="predicted"/>
<name>A0A5N1GKG4_9LACT</name>
<dbReference type="Gene3D" id="1.10.510.10">
    <property type="entry name" value="Transferase(Phosphotransferase) domain 1"/>
    <property type="match status" value="1"/>
</dbReference>
<dbReference type="AlphaFoldDB" id="A0A5N1GKG4"/>
<dbReference type="SUPFAM" id="SSF56112">
    <property type="entry name" value="Protein kinase-like (PK-like)"/>
    <property type="match status" value="1"/>
</dbReference>
<dbReference type="PROSITE" id="PS50011">
    <property type="entry name" value="PROTEIN_KINASE_DOM"/>
    <property type="match status" value="1"/>
</dbReference>
<feature type="compositionally biased region" description="Basic and acidic residues" evidence="10">
    <location>
        <begin position="426"/>
        <end position="436"/>
    </location>
</feature>
<dbReference type="SMART" id="SM00740">
    <property type="entry name" value="PASTA"/>
    <property type="match status" value="3"/>
</dbReference>
<feature type="domain" description="PASTA" evidence="12">
    <location>
        <begin position="379"/>
        <end position="446"/>
    </location>
</feature>
<protein>
    <recommendedName>
        <fullName evidence="1">non-specific serine/threonine protein kinase</fullName>
        <ecNumber evidence="1">2.7.11.1</ecNumber>
    </recommendedName>
</protein>
<comment type="catalytic activity">
    <reaction evidence="8">
        <text>L-seryl-[protein] + ATP = O-phospho-L-seryl-[protein] + ADP + H(+)</text>
        <dbReference type="Rhea" id="RHEA:17989"/>
        <dbReference type="Rhea" id="RHEA-COMP:9863"/>
        <dbReference type="Rhea" id="RHEA-COMP:11604"/>
        <dbReference type="ChEBI" id="CHEBI:15378"/>
        <dbReference type="ChEBI" id="CHEBI:29999"/>
        <dbReference type="ChEBI" id="CHEBI:30616"/>
        <dbReference type="ChEBI" id="CHEBI:83421"/>
        <dbReference type="ChEBI" id="CHEBI:456216"/>
        <dbReference type="EC" id="2.7.11.1"/>
    </reaction>
</comment>
<dbReference type="CDD" id="cd06577">
    <property type="entry name" value="PASTA_pknB"/>
    <property type="match status" value="3"/>
</dbReference>
<dbReference type="EC" id="2.7.11.1" evidence="1"/>
<dbReference type="OrthoDB" id="9788659at2"/>
<dbReference type="Gene3D" id="2.60.40.2560">
    <property type="match status" value="1"/>
</dbReference>
<feature type="domain" description="PASTA" evidence="12">
    <location>
        <begin position="447"/>
        <end position="514"/>
    </location>
</feature>
<evidence type="ECO:0000256" key="9">
    <source>
        <dbReference type="PROSITE-ProRule" id="PRU10141"/>
    </source>
</evidence>
<dbReference type="Proteomes" id="UP000327148">
    <property type="component" value="Unassembled WGS sequence"/>
</dbReference>
<reference evidence="13 14" key="1">
    <citation type="submission" date="2019-09" db="EMBL/GenBank/DDBJ databases">
        <title>Draft genome sequence assemblies of isolates from the urinary tract.</title>
        <authorList>
            <person name="Mores C.R."/>
            <person name="Putonti C."/>
            <person name="Wolfe A.J."/>
        </authorList>
    </citation>
    <scope>NUCLEOTIDE SEQUENCE [LARGE SCALE GENOMIC DNA]</scope>
    <source>
        <strain evidence="13 14">UMB623</strain>
    </source>
</reference>
<comment type="caution">
    <text evidence="13">The sequence shown here is derived from an EMBL/GenBank/DDBJ whole genome shotgun (WGS) entry which is preliminary data.</text>
</comment>
<dbReference type="InterPro" id="IPR000719">
    <property type="entry name" value="Prot_kinase_dom"/>
</dbReference>
<feature type="region of interest" description="Disordered" evidence="10">
    <location>
        <begin position="590"/>
        <end position="637"/>
    </location>
</feature>
<feature type="compositionally biased region" description="Acidic residues" evidence="10">
    <location>
        <begin position="603"/>
        <end position="612"/>
    </location>
</feature>
<dbReference type="GO" id="GO:0004674">
    <property type="term" value="F:protein serine/threonine kinase activity"/>
    <property type="evidence" value="ECO:0007669"/>
    <property type="project" value="UniProtKB-KW"/>
</dbReference>
<dbReference type="Pfam" id="PF03793">
    <property type="entry name" value="PASTA"/>
    <property type="match status" value="3"/>
</dbReference>
<dbReference type="PROSITE" id="PS00107">
    <property type="entry name" value="PROTEIN_KINASE_ATP"/>
    <property type="match status" value="1"/>
</dbReference>